<gene>
    <name evidence="15" type="primary">LOC107267003</name>
</gene>
<dbReference type="PROSITE" id="PS00028">
    <property type="entry name" value="ZINC_FINGER_C2H2_1"/>
    <property type="match status" value="3"/>
</dbReference>
<evidence type="ECO:0000259" key="13">
    <source>
        <dbReference type="PROSITE" id="PS50157"/>
    </source>
</evidence>
<evidence type="ECO:0000256" key="5">
    <source>
        <dbReference type="ARBA" id="ARBA00022771"/>
    </source>
</evidence>
<keyword evidence="3" id="KW-0479">Metal-binding</keyword>
<dbReference type="GO" id="GO:0003690">
    <property type="term" value="F:double-stranded DNA binding"/>
    <property type="evidence" value="ECO:0007669"/>
    <property type="project" value="UniProtKB-ARBA"/>
</dbReference>
<comment type="similarity">
    <text evidence="2">Belongs to the krueppel C2H2-type zinc-finger protein family.</text>
</comment>
<dbReference type="GeneID" id="107267003"/>
<keyword evidence="8" id="KW-0238">DNA-binding</keyword>
<dbReference type="Gene3D" id="3.30.160.60">
    <property type="entry name" value="Classic Zinc Finger"/>
    <property type="match status" value="3"/>
</dbReference>
<sequence length="961" mass="110170">MNTKTSMNCGHNYYDGSNHVMGRNSPAALLDMLAEVASQTLHSEKKLDEFYVMNKMKSKTESTKRKSHETTFSVEQLLAMPASQLVKQFSVFTSDELKRQYSYACALIPGCTERYTSFASECRARMSIKAHLADHLEFLKRDAVSYSSFTAIAVKYKSPKSSLQNKRSRAQQPKKMQEIPNKENKEVKSEKSTNYLRKILSNEMNFEEFERHRSQEKVNNINENYAVDGDKESNEMEFKGLGDHSYYDHARYGTPLDKKVSSDISDTTVNEALEENIMLMVVESNGVHMKELPYAAPKMKGYSNLEETKASFLPAESASWSEEDYNRSAEIVVPAKPKGKAKFIGTSKEEREMALALIERIKRKGNPTGGNLQCRICDPPRSFTAPTTLVSHYRSHAGIKPYECRICHAVFTRRHSLKYHMLIHQNQTRFTCADCGKKFRHPSHFREHRRRHTGEAPFGCEDCGQRFKTRNTYKRHLKTRHGKVLTTTGELLCLSEEDFQKVRTSRKRKADSVVKTESMAEEDITAPEAIIQHENDDSNDTAEQQFTDGYYVEVNGDGTDEGNNVWSTDQGRIVTSQIKNHKECETNEESHESKTEYIETEITVDETDINSNENEMNRLRFVDTVDSEIYFECDDEDRGDEIEMDTTLPDNVEIVDQDEENQVLYHNDLENNDCENVLYEEEFNHQVQYTCKDSIGIHEKMVEYRDDALLGDVHQVVKTEDDNSANYNDSSQKVHEYCISKQDSLYVLSGMDVPDGKEVSEESILSVSEVEKRLQETDCSSENEEQDKYTDDIFLLGNKRVRIVRRNGDSMTEFENSLQTIENDCNEKDNESVLEKETLKKDEVLRRHHRLPLFQLTEKSATGATGSSVQEDDIRDLNVQRKLKLSRADNSGKLQLTKSESITVFDEETRSMNVLQRGRQKTILLLANKDDLKNGFLKIERNGVLAIDATKTLSIVALPQK</sequence>
<dbReference type="InterPro" id="IPR036236">
    <property type="entry name" value="Znf_C2H2_sf"/>
</dbReference>
<evidence type="ECO:0000256" key="3">
    <source>
        <dbReference type="ARBA" id="ARBA00022723"/>
    </source>
</evidence>
<feature type="domain" description="C2H2-type" evidence="13">
    <location>
        <begin position="458"/>
        <end position="481"/>
    </location>
</feature>
<dbReference type="GO" id="GO:0005634">
    <property type="term" value="C:nucleus"/>
    <property type="evidence" value="ECO:0007669"/>
    <property type="project" value="UniProtKB-SubCell"/>
</dbReference>
<dbReference type="KEGG" id="ccin:107267003"/>
<proteinExistence type="inferred from homology"/>
<dbReference type="SMART" id="SM00355">
    <property type="entry name" value="ZnF_C2H2"/>
    <property type="match status" value="4"/>
</dbReference>
<accession>A0AAJ7BT87</accession>
<keyword evidence="14" id="KW-1185">Reference proteome</keyword>
<protein>
    <submittedName>
        <fullName evidence="15">Uncharacterized protein LOC107267003 isoform X1</fullName>
    </submittedName>
</protein>
<reference evidence="15" key="1">
    <citation type="submission" date="2025-08" db="UniProtKB">
        <authorList>
            <consortium name="RefSeq"/>
        </authorList>
    </citation>
    <scope>IDENTIFICATION</scope>
</reference>
<dbReference type="PROSITE" id="PS50157">
    <property type="entry name" value="ZINC_FINGER_C2H2_2"/>
    <property type="match status" value="4"/>
</dbReference>
<dbReference type="Proteomes" id="UP000694920">
    <property type="component" value="Unplaced"/>
</dbReference>
<evidence type="ECO:0000256" key="7">
    <source>
        <dbReference type="ARBA" id="ARBA00023015"/>
    </source>
</evidence>
<dbReference type="GO" id="GO:0008270">
    <property type="term" value="F:zinc ion binding"/>
    <property type="evidence" value="ECO:0007669"/>
    <property type="project" value="UniProtKB-KW"/>
</dbReference>
<dbReference type="PANTHER" id="PTHR16515">
    <property type="entry name" value="PR DOMAIN ZINC FINGER PROTEIN"/>
    <property type="match status" value="1"/>
</dbReference>
<evidence type="ECO:0000256" key="1">
    <source>
        <dbReference type="ARBA" id="ARBA00004123"/>
    </source>
</evidence>
<organism evidence="14 15">
    <name type="scientific">Cephus cinctus</name>
    <name type="common">Wheat stem sawfly</name>
    <dbReference type="NCBI Taxonomy" id="211228"/>
    <lineage>
        <taxon>Eukaryota</taxon>
        <taxon>Metazoa</taxon>
        <taxon>Ecdysozoa</taxon>
        <taxon>Arthropoda</taxon>
        <taxon>Hexapoda</taxon>
        <taxon>Insecta</taxon>
        <taxon>Pterygota</taxon>
        <taxon>Neoptera</taxon>
        <taxon>Endopterygota</taxon>
        <taxon>Hymenoptera</taxon>
        <taxon>Cephoidea</taxon>
        <taxon>Cephidae</taxon>
        <taxon>Cephus</taxon>
    </lineage>
</organism>
<keyword evidence="6" id="KW-0862">Zinc</keyword>
<evidence type="ECO:0000256" key="12">
    <source>
        <dbReference type="SAM" id="MobiDB-lite"/>
    </source>
</evidence>
<comment type="subcellular location">
    <subcellularLocation>
        <location evidence="1">Nucleus</location>
    </subcellularLocation>
</comment>
<name>A0AAJ7BT87_CEPCN</name>
<dbReference type="SUPFAM" id="SSF57667">
    <property type="entry name" value="beta-beta-alpha zinc fingers"/>
    <property type="match status" value="2"/>
</dbReference>
<dbReference type="FunFam" id="3.30.160.60:FF:002529">
    <property type="entry name" value="B-cell CLL/lymphoma 6 member B protein"/>
    <property type="match status" value="1"/>
</dbReference>
<dbReference type="GO" id="GO:0010468">
    <property type="term" value="P:regulation of gene expression"/>
    <property type="evidence" value="ECO:0007669"/>
    <property type="project" value="TreeGrafter"/>
</dbReference>
<keyword evidence="10" id="KW-0539">Nucleus</keyword>
<evidence type="ECO:0000256" key="10">
    <source>
        <dbReference type="ARBA" id="ARBA00023242"/>
    </source>
</evidence>
<evidence type="ECO:0000313" key="14">
    <source>
        <dbReference type="Proteomes" id="UP000694920"/>
    </source>
</evidence>
<evidence type="ECO:0000256" key="8">
    <source>
        <dbReference type="ARBA" id="ARBA00023125"/>
    </source>
</evidence>
<feature type="domain" description="C2H2-type" evidence="13">
    <location>
        <begin position="372"/>
        <end position="401"/>
    </location>
</feature>
<dbReference type="Pfam" id="PF00096">
    <property type="entry name" value="zf-C2H2"/>
    <property type="match status" value="3"/>
</dbReference>
<dbReference type="InterPro" id="IPR050331">
    <property type="entry name" value="Zinc_finger"/>
</dbReference>
<evidence type="ECO:0000256" key="9">
    <source>
        <dbReference type="ARBA" id="ARBA00023163"/>
    </source>
</evidence>
<dbReference type="FunFam" id="3.30.160.60:FF:001370">
    <property type="entry name" value="Zinc finger protein"/>
    <property type="match status" value="1"/>
</dbReference>
<feature type="domain" description="C2H2-type" evidence="13">
    <location>
        <begin position="402"/>
        <end position="429"/>
    </location>
</feature>
<feature type="region of interest" description="Disordered" evidence="12">
    <location>
        <begin position="160"/>
        <end position="191"/>
    </location>
</feature>
<dbReference type="AlphaFoldDB" id="A0AAJ7BT87"/>
<dbReference type="InterPro" id="IPR013087">
    <property type="entry name" value="Znf_C2H2_type"/>
</dbReference>
<feature type="compositionally biased region" description="Basic and acidic residues" evidence="12">
    <location>
        <begin position="175"/>
        <end position="191"/>
    </location>
</feature>
<keyword evidence="7" id="KW-0805">Transcription regulation</keyword>
<evidence type="ECO:0000256" key="6">
    <source>
        <dbReference type="ARBA" id="ARBA00022833"/>
    </source>
</evidence>
<evidence type="ECO:0000256" key="4">
    <source>
        <dbReference type="ARBA" id="ARBA00022737"/>
    </source>
</evidence>
<keyword evidence="9" id="KW-0804">Transcription</keyword>
<keyword evidence="5 11" id="KW-0863">Zinc-finger</keyword>
<keyword evidence="4" id="KW-0677">Repeat</keyword>
<feature type="domain" description="C2H2-type" evidence="13">
    <location>
        <begin position="430"/>
        <end position="457"/>
    </location>
</feature>
<evidence type="ECO:0000256" key="11">
    <source>
        <dbReference type="PROSITE-ProRule" id="PRU00042"/>
    </source>
</evidence>
<dbReference type="PANTHER" id="PTHR16515:SF49">
    <property type="entry name" value="GASTRULA ZINC FINGER PROTEIN XLCGF49.1-LIKE-RELATED"/>
    <property type="match status" value="1"/>
</dbReference>
<dbReference type="RefSeq" id="XP_015593644.1">
    <property type="nucleotide sequence ID" value="XM_015738158.2"/>
</dbReference>
<evidence type="ECO:0000256" key="2">
    <source>
        <dbReference type="ARBA" id="ARBA00006991"/>
    </source>
</evidence>
<evidence type="ECO:0000313" key="15">
    <source>
        <dbReference type="RefSeq" id="XP_015593644.1"/>
    </source>
</evidence>